<dbReference type="EMBL" id="CP013234">
    <property type="protein sequence ID" value="AMP03188.1"/>
    <property type="molecule type" value="Genomic_DNA"/>
</dbReference>
<dbReference type="Gene3D" id="2.40.320.10">
    <property type="entry name" value="Hypothetical Protein Pfu-838710-001"/>
    <property type="match status" value="1"/>
</dbReference>
<dbReference type="InterPro" id="IPR023577">
    <property type="entry name" value="CYTH_domain"/>
</dbReference>
<name>A0A127PZG1_9BURK</name>
<evidence type="ECO:0000313" key="2">
    <source>
        <dbReference type="EMBL" id="AMP03188.1"/>
    </source>
</evidence>
<dbReference type="PANTHER" id="PTHR21028">
    <property type="entry name" value="SI:CH211-156B7.4"/>
    <property type="match status" value="1"/>
</dbReference>
<gene>
    <name evidence="2" type="ORF">CPter91_0795</name>
</gene>
<dbReference type="PANTHER" id="PTHR21028:SF2">
    <property type="entry name" value="CYTH DOMAIN-CONTAINING PROTEIN"/>
    <property type="match status" value="1"/>
</dbReference>
<evidence type="ECO:0000259" key="1">
    <source>
        <dbReference type="PROSITE" id="PS51707"/>
    </source>
</evidence>
<organism evidence="2 3">
    <name type="scientific">Collimonas pratensis</name>
    <dbReference type="NCBI Taxonomy" id="279113"/>
    <lineage>
        <taxon>Bacteria</taxon>
        <taxon>Pseudomonadati</taxon>
        <taxon>Pseudomonadota</taxon>
        <taxon>Betaproteobacteria</taxon>
        <taxon>Burkholderiales</taxon>
        <taxon>Oxalobacteraceae</taxon>
        <taxon>Collimonas</taxon>
    </lineage>
</organism>
<dbReference type="RefSeq" id="WP_061937088.1">
    <property type="nucleotide sequence ID" value="NZ_CP013234.1"/>
</dbReference>
<dbReference type="PATRIC" id="fig|279113.9.peg.799"/>
<evidence type="ECO:0000313" key="3">
    <source>
        <dbReference type="Proteomes" id="UP000074561"/>
    </source>
</evidence>
<protein>
    <submittedName>
        <fullName evidence="2">CYTH domain protein</fullName>
    </submittedName>
</protein>
<dbReference type="PROSITE" id="PS51707">
    <property type="entry name" value="CYTH"/>
    <property type="match status" value="1"/>
</dbReference>
<dbReference type="AlphaFoldDB" id="A0A127PZG1"/>
<proteinExistence type="predicted"/>
<dbReference type="CDD" id="cd07890">
    <property type="entry name" value="CYTH-like_AC_IV-like"/>
    <property type="match status" value="1"/>
</dbReference>
<dbReference type="InterPro" id="IPR033469">
    <property type="entry name" value="CYTH-like_dom_sf"/>
</dbReference>
<dbReference type="InterPro" id="IPR008173">
    <property type="entry name" value="Adenylyl_cyclase_CyaB"/>
</dbReference>
<accession>A0A127PZG1</accession>
<dbReference type="Proteomes" id="UP000074561">
    <property type="component" value="Chromosome"/>
</dbReference>
<dbReference type="Pfam" id="PF01928">
    <property type="entry name" value="CYTH"/>
    <property type="match status" value="1"/>
</dbReference>
<reference evidence="2 3" key="1">
    <citation type="submission" date="2015-11" db="EMBL/GenBank/DDBJ databases">
        <title>Exploring the genomic traits of fungus-feeding bacterial genus Collimonas.</title>
        <authorList>
            <person name="Song C."/>
            <person name="Schmidt R."/>
            <person name="de Jager V."/>
            <person name="Krzyzanowska D."/>
            <person name="Jongedijk E."/>
            <person name="Cankar K."/>
            <person name="Beekwilder J."/>
            <person name="van Veen A."/>
            <person name="de Boer W."/>
            <person name="van Veen J.A."/>
            <person name="Garbeva P."/>
        </authorList>
    </citation>
    <scope>NUCLEOTIDE SEQUENCE [LARGE SCALE GENOMIC DNA]</scope>
    <source>
        <strain evidence="2 3">Ter91</strain>
    </source>
</reference>
<feature type="domain" description="CYTH" evidence="1">
    <location>
        <begin position="2"/>
        <end position="169"/>
    </location>
</feature>
<dbReference type="KEGG" id="cpra:CPter91_0795"/>
<dbReference type="SMART" id="SM01118">
    <property type="entry name" value="CYTH"/>
    <property type="match status" value="1"/>
</dbReference>
<dbReference type="STRING" id="279113.CPter91_0795"/>
<dbReference type="SUPFAM" id="SSF55154">
    <property type="entry name" value="CYTH-like phosphatases"/>
    <property type="match status" value="1"/>
</dbReference>
<sequence>MPRNIEIKARVDSIEVLAASAAAIGSDGPYHIAQDDTFFSCASGRLKLRTFADGNGELIYYSRADQQGPKESFYVISPAPAPDTLRECLTLAYGQAGRVQKQRTLFLAGRTRIHLDQVAGLGNFMELEVVLEEHETPDAGMQEAHALMARLGIQPSQLIEGAYVDLLAAIAGKG</sequence>
<dbReference type="OrthoDB" id="271656at2"/>